<reference evidence="1 2" key="1">
    <citation type="submission" date="2020-02" db="EMBL/GenBank/DDBJ databases">
        <title>Balneolaceae bacterium YR4-1, complete genome.</title>
        <authorList>
            <person name="Li Y."/>
            <person name="Wu S."/>
        </authorList>
    </citation>
    <scope>NUCLEOTIDE SEQUENCE [LARGE SCALE GENOMIC DNA]</scope>
    <source>
        <strain evidence="1 2">YR4-1</strain>
    </source>
</reference>
<keyword evidence="2" id="KW-1185">Reference proteome</keyword>
<evidence type="ECO:0000313" key="2">
    <source>
        <dbReference type="Proteomes" id="UP000473278"/>
    </source>
</evidence>
<sequence>MSENNANRNGNNRPKDPEPLVVITTVASFADKEREIIRRLQPIKILRRNGQVHHVHKIRKCHEEPVGHGHKQVHVTLQTRDDRYLDIVFDTRKVGWYLVYEEAGMLLD</sequence>
<organism evidence="1 2">
    <name type="scientific">Halalkalibaculum roseum</name>
    <dbReference type="NCBI Taxonomy" id="2709311"/>
    <lineage>
        <taxon>Bacteria</taxon>
        <taxon>Pseudomonadati</taxon>
        <taxon>Balneolota</taxon>
        <taxon>Balneolia</taxon>
        <taxon>Balneolales</taxon>
        <taxon>Balneolaceae</taxon>
        <taxon>Halalkalibaculum</taxon>
    </lineage>
</organism>
<proteinExistence type="predicted"/>
<dbReference type="EMBL" id="JAALLT010000001">
    <property type="protein sequence ID" value="NGP75753.1"/>
    <property type="molecule type" value="Genomic_DNA"/>
</dbReference>
<gene>
    <name evidence="1" type="ORF">G3570_03860</name>
</gene>
<comment type="caution">
    <text evidence="1">The sequence shown here is derived from an EMBL/GenBank/DDBJ whole genome shotgun (WGS) entry which is preliminary data.</text>
</comment>
<dbReference type="Proteomes" id="UP000473278">
    <property type="component" value="Unassembled WGS sequence"/>
</dbReference>
<evidence type="ECO:0000313" key="1">
    <source>
        <dbReference type="EMBL" id="NGP75753.1"/>
    </source>
</evidence>
<dbReference type="AlphaFoldDB" id="A0A6M1T633"/>
<accession>A0A6M1T633</accession>
<name>A0A6M1T633_9BACT</name>
<dbReference type="RefSeq" id="WP_165139338.1">
    <property type="nucleotide sequence ID" value="NZ_JAALLT010000001.1"/>
</dbReference>
<protein>
    <submittedName>
        <fullName evidence="1">Uncharacterized protein</fullName>
    </submittedName>
</protein>